<feature type="region of interest" description="Disordered" evidence="1">
    <location>
        <begin position="624"/>
        <end position="817"/>
    </location>
</feature>
<dbReference type="AlphaFoldDB" id="A0AAE1C354"/>
<feature type="compositionally biased region" description="Low complexity" evidence="1">
    <location>
        <begin position="742"/>
        <end position="763"/>
    </location>
</feature>
<feature type="compositionally biased region" description="Polar residues" evidence="1">
    <location>
        <begin position="648"/>
        <end position="666"/>
    </location>
</feature>
<feature type="region of interest" description="Disordered" evidence="1">
    <location>
        <begin position="363"/>
        <end position="383"/>
    </location>
</feature>
<feature type="compositionally biased region" description="Basic and acidic residues" evidence="1">
    <location>
        <begin position="630"/>
        <end position="643"/>
    </location>
</feature>
<sequence>MSIFKKKSKAEKEKKGSKQDSKKDSKKQAPEEVKPAQAPYKHVPTHAAADAVPRVPHATDHRLSKEANQYANASAAVVNEQPYAQSNGRNNPLPPYRGFNGGFNMQRNKSAEIFTTDPDAPPLPGQSPMPQYNDNSQHKELTQDTNYFQHQQTAPSFESPMLGNPKMAAAARDRGYINPHNSADSGYGSVGHSRAPSEQGLGSDFDSKPHLPRDNSGFLPELSLSEELAREPAFSEASFGGDEPVEPVVHKQPESVLKNIRSSMREVETGKPSRLSKSYRIQKAKQARFEHATDLVTHEDTQSGGQPDQRYKRIPPSQYLPVAVQEVRPESATLPQQQHYSQPQPVRSATPTFVDYDVPRASEPRQSMSAAHRGDEQQTQGPSRVLSLLSARDHDQQPLPMRFASPPPVMHQPPFAPLTQISSAISMGGLEGLKVNKRGKVLDEEGDVIGELVDGDIMDCVRQRCNAYGEVLDDRGRVVGRVQTLERSMDSPIARIASPALHTPPVTQPQQYFPETPRRLSQTTPSSPVLARSTRRESSASQRETFTPAWQRQSQPNQSGMARELRDHMAAVGTTSQQPTQTRDLSQNAGAVELEAPDSQALDFQIPRDEEEVLPIFDYSDVFMPPMVPERSKIRPESPSEHKVKSRPYSQQPETSKTPVSASQPQAEIRQKQSRHVSAPLGSQGYQATPYARSQQPEMRAEAHEPTAMYPGQDQTQEREQEPITTTPAQGSSVAQWAAQLRGSQQPSVVSPPVSRPQSQSGPAQTPAYPVPSSLSQLHQRPVVARNASENSMTDTAKSYSRPTMSPVPEDGSPVEIKDFSFMNGAAKGPALFSYKGDIPASDGPQSNAHLAPSRAVGVKSPPLPTFPKQAFTGSLPGGSPFAPMKSAQFSSAGGMGNRPMPPRQFSTGVPGPRSMPGLQTRNSVTRAPLKRSPLSSQENSPPDSDQGSNDGHHNVGIASGGPSRQHSFRSMGSTAMNGKARTYFTHGGRVTVDEGQMTPAQQAAAGKAPGEEKEPTPSVMTDKSKKKSRFSLGFGKKDKS</sequence>
<dbReference type="PANTHER" id="PTHR39461:SF1">
    <property type="entry name" value="LEA DOMAIN PROTEIN (AFU_ORTHOLOGUE AFUA_8G04920)"/>
    <property type="match status" value="1"/>
</dbReference>
<feature type="compositionally biased region" description="Polar residues" evidence="1">
    <location>
        <begin position="934"/>
        <end position="950"/>
    </location>
</feature>
<dbReference type="InterPro" id="IPR022124">
    <property type="entry name" value="DUF3659"/>
</dbReference>
<gene>
    <name evidence="2" type="ORF">LTR78_004009</name>
</gene>
<dbReference type="EMBL" id="JAUTXT010000011">
    <property type="protein sequence ID" value="KAK3676259.1"/>
    <property type="molecule type" value="Genomic_DNA"/>
</dbReference>
<evidence type="ECO:0000313" key="3">
    <source>
        <dbReference type="Proteomes" id="UP001274830"/>
    </source>
</evidence>
<feature type="compositionally biased region" description="Polar residues" evidence="1">
    <location>
        <begin position="143"/>
        <end position="156"/>
    </location>
</feature>
<feature type="compositionally biased region" description="Basic and acidic residues" evidence="1">
    <location>
        <begin position="287"/>
        <end position="301"/>
    </location>
</feature>
<feature type="compositionally biased region" description="Low complexity" evidence="1">
    <location>
        <begin position="1000"/>
        <end position="1009"/>
    </location>
</feature>
<feature type="compositionally biased region" description="Polar residues" evidence="1">
    <location>
        <begin position="508"/>
        <end position="527"/>
    </location>
</feature>
<evidence type="ECO:0000256" key="1">
    <source>
        <dbReference type="SAM" id="MobiDB-lite"/>
    </source>
</evidence>
<feature type="compositionally biased region" description="Polar residues" evidence="1">
    <location>
        <begin position="539"/>
        <end position="560"/>
    </location>
</feature>
<comment type="caution">
    <text evidence="2">The sequence shown here is derived from an EMBL/GenBank/DDBJ whole genome shotgun (WGS) entry which is preliminary data.</text>
</comment>
<feature type="region of interest" description="Disordered" evidence="1">
    <location>
        <begin position="838"/>
        <end position="1041"/>
    </location>
</feature>
<feature type="region of interest" description="Disordered" evidence="1">
    <location>
        <begin position="330"/>
        <end position="351"/>
    </location>
</feature>
<name>A0AAE1C354_9PEZI</name>
<reference evidence="2" key="1">
    <citation type="submission" date="2023-07" db="EMBL/GenBank/DDBJ databases">
        <title>Black Yeasts Isolated from many extreme environments.</title>
        <authorList>
            <person name="Coleine C."/>
            <person name="Stajich J.E."/>
            <person name="Selbmann L."/>
        </authorList>
    </citation>
    <scope>NUCLEOTIDE SEQUENCE</scope>
    <source>
        <strain evidence="2">CCFEE 5485</strain>
    </source>
</reference>
<evidence type="ECO:0000313" key="2">
    <source>
        <dbReference type="EMBL" id="KAK3676259.1"/>
    </source>
</evidence>
<feature type="compositionally biased region" description="Polar residues" evidence="1">
    <location>
        <begin position="963"/>
        <end position="977"/>
    </location>
</feature>
<feature type="region of interest" description="Disordered" evidence="1">
    <location>
        <begin position="1"/>
        <end position="314"/>
    </location>
</feature>
<feature type="region of interest" description="Disordered" evidence="1">
    <location>
        <begin position="499"/>
        <end position="563"/>
    </location>
</feature>
<proteinExistence type="predicted"/>
<protein>
    <submittedName>
        <fullName evidence="2">Uncharacterized protein</fullName>
    </submittedName>
</protein>
<dbReference type="PANTHER" id="PTHR39461">
    <property type="entry name" value="LEA DOMAIN PROTEIN (AFU_ORTHOLOGUE AFUA_8G04920)"/>
    <property type="match status" value="1"/>
</dbReference>
<dbReference type="Pfam" id="PF12396">
    <property type="entry name" value="DUF3659"/>
    <property type="match status" value="1"/>
</dbReference>
<feature type="compositionally biased region" description="Polar residues" evidence="1">
    <location>
        <begin position="684"/>
        <end position="697"/>
    </location>
</feature>
<feature type="compositionally biased region" description="Basic and acidic residues" evidence="1">
    <location>
        <begin position="10"/>
        <end position="34"/>
    </location>
</feature>
<organism evidence="2 3">
    <name type="scientific">Recurvomyces mirabilis</name>
    <dbReference type="NCBI Taxonomy" id="574656"/>
    <lineage>
        <taxon>Eukaryota</taxon>
        <taxon>Fungi</taxon>
        <taxon>Dikarya</taxon>
        <taxon>Ascomycota</taxon>
        <taxon>Pezizomycotina</taxon>
        <taxon>Dothideomycetes</taxon>
        <taxon>Dothideomycetidae</taxon>
        <taxon>Mycosphaerellales</taxon>
        <taxon>Teratosphaeriaceae</taxon>
        <taxon>Recurvomyces</taxon>
    </lineage>
</organism>
<accession>A0AAE1C354</accession>
<feature type="compositionally biased region" description="Polar residues" evidence="1">
    <location>
        <begin position="723"/>
        <end position="735"/>
    </location>
</feature>
<dbReference type="Proteomes" id="UP001274830">
    <property type="component" value="Unassembled WGS sequence"/>
</dbReference>
<feature type="compositionally biased region" description="Polar residues" evidence="1">
    <location>
        <begin position="788"/>
        <end position="804"/>
    </location>
</feature>
<feature type="compositionally biased region" description="Polar residues" evidence="1">
    <location>
        <begin position="333"/>
        <end position="351"/>
    </location>
</feature>
<keyword evidence="3" id="KW-1185">Reference proteome</keyword>